<evidence type="ECO:0000259" key="1">
    <source>
        <dbReference type="Pfam" id="PF06094"/>
    </source>
</evidence>
<dbReference type="STRING" id="1117707.VQ7734_04706"/>
<dbReference type="Pfam" id="PF06094">
    <property type="entry name" value="GGACT"/>
    <property type="match status" value="1"/>
</dbReference>
<dbReference type="EMBL" id="FRFG01000086">
    <property type="protein sequence ID" value="SHO58931.1"/>
    <property type="molecule type" value="Genomic_DNA"/>
</dbReference>
<dbReference type="AlphaFoldDB" id="A0A1M7Z228"/>
<proteinExistence type="predicted"/>
<gene>
    <name evidence="2" type="ORF">VQ7734_04706</name>
</gene>
<feature type="domain" description="Gamma-glutamylcyclotransferase AIG2-like" evidence="1">
    <location>
        <begin position="5"/>
        <end position="112"/>
    </location>
</feature>
<dbReference type="InterPro" id="IPR013024">
    <property type="entry name" value="GGCT-like"/>
</dbReference>
<dbReference type="CDD" id="cd06661">
    <property type="entry name" value="GGCT_like"/>
    <property type="match status" value="1"/>
</dbReference>
<evidence type="ECO:0000313" key="2">
    <source>
        <dbReference type="EMBL" id="SHO58931.1"/>
    </source>
</evidence>
<accession>A0A1M7Z228</accession>
<evidence type="ECO:0000313" key="3">
    <source>
        <dbReference type="Proteomes" id="UP000184600"/>
    </source>
</evidence>
<reference evidence="3" key="1">
    <citation type="submission" date="2016-12" db="EMBL/GenBank/DDBJ databases">
        <authorList>
            <person name="Rodrigo-Torres L."/>
            <person name="Arahal R.D."/>
            <person name="Lucena T."/>
        </authorList>
    </citation>
    <scope>NUCLEOTIDE SEQUENCE [LARGE SCALE GENOMIC DNA]</scope>
</reference>
<dbReference type="SUPFAM" id="SSF110857">
    <property type="entry name" value="Gamma-glutamyl cyclotransferase-like"/>
    <property type="match status" value="1"/>
</dbReference>
<organism evidence="2 3">
    <name type="scientific">Vibrio quintilis</name>
    <dbReference type="NCBI Taxonomy" id="1117707"/>
    <lineage>
        <taxon>Bacteria</taxon>
        <taxon>Pseudomonadati</taxon>
        <taxon>Pseudomonadota</taxon>
        <taxon>Gammaproteobacteria</taxon>
        <taxon>Vibrionales</taxon>
        <taxon>Vibrionaceae</taxon>
        <taxon>Vibrio</taxon>
    </lineage>
</organism>
<keyword evidence="3" id="KW-1185">Reference proteome</keyword>
<dbReference type="Proteomes" id="UP000184600">
    <property type="component" value="Unassembled WGS sequence"/>
</dbReference>
<name>A0A1M7Z228_9VIBR</name>
<protein>
    <recommendedName>
        <fullName evidence="1">Gamma-glutamylcyclotransferase AIG2-like domain-containing protein</fullName>
    </recommendedName>
</protein>
<dbReference type="InterPro" id="IPR009288">
    <property type="entry name" value="AIG2-like_dom"/>
</dbReference>
<sequence length="185" mass="20895">MSIYIFGYGSLMNSSSRRLTGQTGHAVPAVVSGLVRHWGKVNDNYIASPLVSEPGDGLVNGVLLEITIDELKEFDRREAGYQRVRLQPEQFETPLDITAENDIWVYIKPQPQPPCENIPVLQTYIDTVLSGCLEISEDFARFFIRHTQGWQAPVDNDRQQPRYKNYAGIPSHHVELIDQLLAVDA</sequence>
<dbReference type="InterPro" id="IPR036568">
    <property type="entry name" value="GGCT-like_sf"/>
</dbReference>
<dbReference type="Gene3D" id="3.10.490.10">
    <property type="entry name" value="Gamma-glutamyl cyclotransferase-like"/>
    <property type="match status" value="1"/>
</dbReference>